<dbReference type="SUPFAM" id="SSF81321">
    <property type="entry name" value="Family A G protein-coupled receptor-like"/>
    <property type="match status" value="1"/>
</dbReference>
<feature type="transmembrane region" description="Helical" evidence="2">
    <location>
        <begin position="225"/>
        <end position="243"/>
    </location>
</feature>
<keyword evidence="2" id="KW-1133">Transmembrane helix</keyword>
<feature type="region of interest" description="Disordered" evidence="1">
    <location>
        <begin position="354"/>
        <end position="374"/>
    </location>
</feature>
<feature type="transmembrane region" description="Helical" evidence="2">
    <location>
        <begin position="195"/>
        <end position="213"/>
    </location>
</feature>
<feature type="transmembrane region" description="Helical" evidence="2">
    <location>
        <begin position="316"/>
        <end position="337"/>
    </location>
</feature>
<reference evidence="3 4" key="1">
    <citation type="submission" date="2023-10" db="EMBL/GenBank/DDBJ databases">
        <title>Rubellicoccus peritrichatus gen. nov., sp. nov., isolated from an algae of coral reef tank.</title>
        <authorList>
            <person name="Luo J."/>
        </authorList>
    </citation>
    <scope>NUCLEOTIDE SEQUENCE [LARGE SCALE GENOMIC DNA]</scope>
    <source>
        <strain evidence="3 4">CR14</strain>
    </source>
</reference>
<feature type="transmembrane region" description="Helical" evidence="2">
    <location>
        <begin position="249"/>
        <end position="271"/>
    </location>
</feature>
<feature type="transmembrane region" description="Helical" evidence="2">
    <location>
        <begin position="283"/>
        <end position="304"/>
    </location>
</feature>
<dbReference type="EMBL" id="CP136920">
    <property type="protein sequence ID" value="WOO42502.1"/>
    <property type="molecule type" value="Genomic_DNA"/>
</dbReference>
<keyword evidence="2" id="KW-0812">Transmembrane</keyword>
<protein>
    <submittedName>
        <fullName evidence="3">Uncharacterized protein</fullName>
    </submittedName>
</protein>
<dbReference type="Proteomes" id="UP001304300">
    <property type="component" value="Chromosome"/>
</dbReference>
<organism evidence="3 4">
    <name type="scientific">Rubellicoccus peritrichatus</name>
    <dbReference type="NCBI Taxonomy" id="3080537"/>
    <lineage>
        <taxon>Bacteria</taxon>
        <taxon>Pseudomonadati</taxon>
        <taxon>Verrucomicrobiota</taxon>
        <taxon>Opitutia</taxon>
        <taxon>Puniceicoccales</taxon>
        <taxon>Cerasicoccaceae</taxon>
        <taxon>Rubellicoccus</taxon>
    </lineage>
</organism>
<accession>A0AAQ3LDF8</accession>
<feature type="transmembrane region" description="Helical" evidence="2">
    <location>
        <begin position="162"/>
        <end position="183"/>
    </location>
</feature>
<feature type="compositionally biased region" description="Pro residues" evidence="1">
    <location>
        <begin position="361"/>
        <end position="374"/>
    </location>
</feature>
<evidence type="ECO:0000256" key="1">
    <source>
        <dbReference type="SAM" id="MobiDB-lite"/>
    </source>
</evidence>
<dbReference type="KEGG" id="puo:RZN69_05325"/>
<evidence type="ECO:0000313" key="4">
    <source>
        <dbReference type="Proteomes" id="UP001304300"/>
    </source>
</evidence>
<dbReference type="RefSeq" id="WP_317835024.1">
    <property type="nucleotide sequence ID" value="NZ_CP136920.1"/>
</dbReference>
<evidence type="ECO:0000313" key="3">
    <source>
        <dbReference type="EMBL" id="WOO42502.1"/>
    </source>
</evidence>
<keyword evidence="4" id="KW-1185">Reference proteome</keyword>
<sequence>MAEKAVLVDKLPPVKSNVASTPPPVEPKSVTVEPKSAPIPEPVEIETMSINDPVPPAFQLAAGVDRSSTNKKAQEKEVVIEKPVKPEPEILLADAQQPPIEGEALTKEPETQEASISGFQNVTYYTFILNLLVFGFVGIFFLSRGLNKKADVRHRPMINYGIFLLVLAFVYYYMKGAFASYLWGEIDSAPLAVRSLSWMILAPVLFLLIANLLRTGKAEQKRFLIISGLAVLLFGSIAISAVHDIGQGIRITFTILSFIASIGACFLLFLAYRDFSEDLNPHVAKGFTIIVGVIAGGWFLYPWLNAASVFFNAPSVFLFLLNFVDLGLMAGVTYGVYESTAKVSENIAVKPKAPVAMKPQGPKPKAPPAPRKAS</sequence>
<proteinExistence type="predicted"/>
<name>A0AAQ3LDF8_9BACT</name>
<feature type="region of interest" description="Disordered" evidence="1">
    <location>
        <begin position="14"/>
        <end position="37"/>
    </location>
</feature>
<dbReference type="AlphaFoldDB" id="A0AAQ3LDF8"/>
<dbReference type="Gene3D" id="1.20.1070.10">
    <property type="entry name" value="Rhodopsin 7-helix transmembrane proteins"/>
    <property type="match status" value="1"/>
</dbReference>
<feature type="transmembrane region" description="Helical" evidence="2">
    <location>
        <begin position="122"/>
        <end position="142"/>
    </location>
</feature>
<keyword evidence="2" id="KW-0472">Membrane</keyword>
<evidence type="ECO:0000256" key="2">
    <source>
        <dbReference type="SAM" id="Phobius"/>
    </source>
</evidence>
<gene>
    <name evidence="3" type="ORF">RZN69_05325</name>
</gene>